<dbReference type="PATRIC" id="fig|361183.4.peg.1129"/>
<dbReference type="AlphaFoldDB" id="A0A0M3TA52"/>
<reference evidence="1 2" key="1">
    <citation type="submission" date="2015-09" db="EMBL/GenBank/DDBJ databases">
        <title>Complete genome sequence of a benzo[a]pyrene-degrading bacterium Altererythrobacter epoxidivorans CGMCC 1.7731T.</title>
        <authorList>
            <person name="Li Z."/>
            <person name="Cheng H."/>
            <person name="Huo Y."/>
            <person name="Xu X."/>
        </authorList>
    </citation>
    <scope>NUCLEOTIDE SEQUENCE [LARGE SCALE GENOMIC DNA]</scope>
    <source>
        <strain evidence="1 2">CGMCC 1.7731</strain>
    </source>
</reference>
<dbReference type="STRING" id="361183.AMC99_01156"/>
<dbReference type="Proteomes" id="UP000057938">
    <property type="component" value="Chromosome"/>
</dbReference>
<dbReference type="KEGG" id="aep:AMC99_01156"/>
<evidence type="ECO:0000313" key="1">
    <source>
        <dbReference type="EMBL" id="ALE16452.1"/>
    </source>
</evidence>
<organism evidence="1 2">
    <name type="scientific">Altererythrobacter epoxidivorans</name>
    <dbReference type="NCBI Taxonomy" id="361183"/>
    <lineage>
        <taxon>Bacteria</taxon>
        <taxon>Pseudomonadati</taxon>
        <taxon>Pseudomonadota</taxon>
        <taxon>Alphaproteobacteria</taxon>
        <taxon>Sphingomonadales</taxon>
        <taxon>Erythrobacteraceae</taxon>
        <taxon>Altererythrobacter</taxon>
    </lineage>
</organism>
<dbReference type="RefSeq" id="WP_232301517.1">
    <property type="nucleotide sequence ID" value="NZ_CP012669.1"/>
</dbReference>
<gene>
    <name evidence="1" type="ORF">AMC99_01156</name>
</gene>
<protein>
    <submittedName>
        <fullName evidence="1">Putative vgr related protein</fullName>
    </submittedName>
</protein>
<proteinExistence type="predicted"/>
<evidence type="ECO:0000313" key="2">
    <source>
        <dbReference type="Proteomes" id="UP000057938"/>
    </source>
</evidence>
<dbReference type="EMBL" id="CP012669">
    <property type="protein sequence ID" value="ALE16452.1"/>
    <property type="molecule type" value="Genomic_DNA"/>
</dbReference>
<name>A0A0M3TA52_9SPHN</name>
<keyword evidence="2" id="KW-1185">Reference proteome</keyword>
<sequence>MIDEVSSNPSDDFAPACAIGGERPLTPGEVTLARSVFGTAIDYAKVTVRRRKWFPFQPRKVTMAPRGHLHFHPLSANYCDDFSRVALTKQAHFIHEMTHVWQVQTRGEWFLLLNRMPWSRYDYSLKPGQSLDRYGVEQQAEIVRHAFLLRNGMRIAGVSDPAAYDLLVNFPGTEAL</sequence>
<accession>A0A0M3TA52</accession>